<feature type="transmembrane region" description="Helical" evidence="7">
    <location>
        <begin position="63"/>
        <end position="83"/>
    </location>
</feature>
<protein>
    <submittedName>
        <fullName evidence="9">Putative inorganic phosphate cotransporter</fullName>
    </submittedName>
</protein>
<keyword evidence="3 7" id="KW-0812">Transmembrane</keyword>
<dbReference type="GO" id="GO:0006820">
    <property type="term" value="P:monoatomic anion transport"/>
    <property type="evidence" value="ECO:0007669"/>
    <property type="project" value="TreeGrafter"/>
</dbReference>
<keyword evidence="2" id="KW-0813">Transport</keyword>
<name>A0A0A1X623_ZEUCU</name>
<evidence type="ECO:0000256" key="7">
    <source>
        <dbReference type="SAM" id="Phobius"/>
    </source>
</evidence>
<feature type="transmembrane region" description="Helical" evidence="7">
    <location>
        <begin position="411"/>
        <end position="434"/>
    </location>
</feature>
<dbReference type="AlphaFoldDB" id="A0A0A1X623"/>
<reference evidence="9" key="2">
    <citation type="journal article" date="2015" name="Gigascience">
        <title>Reconstructing a comprehensive transcriptome assembly of a white-pupal translocated strain of the pest fruit fly Bactrocera cucurbitae.</title>
        <authorList>
            <person name="Sim S.B."/>
            <person name="Calla B."/>
            <person name="Hall B."/>
            <person name="DeRego T."/>
            <person name="Geib S.M."/>
        </authorList>
    </citation>
    <scope>NUCLEOTIDE SEQUENCE</scope>
</reference>
<dbReference type="InterPro" id="IPR050382">
    <property type="entry name" value="MFS_Na/Anion_cotransporter"/>
</dbReference>
<organism evidence="9">
    <name type="scientific">Zeugodacus cucurbitae</name>
    <name type="common">Melon fruit fly</name>
    <name type="synonym">Bactrocera cucurbitae</name>
    <dbReference type="NCBI Taxonomy" id="28588"/>
    <lineage>
        <taxon>Eukaryota</taxon>
        <taxon>Metazoa</taxon>
        <taxon>Ecdysozoa</taxon>
        <taxon>Arthropoda</taxon>
        <taxon>Hexapoda</taxon>
        <taxon>Insecta</taxon>
        <taxon>Pterygota</taxon>
        <taxon>Neoptera</taxon>
        <taxon>Endopterygota</taxon>
        <taxon>Diptera</taxon>
        <taxon>Brachycera</taxon>
        <taxon>Muscomorpha</taxon>
        <taxon>Tephritoidea</taxon>
        <taxon>Tephritidae</taxon>
        <taxon>Zeugodacus</taxon>
        <taxon>Zeugodacus</taxon>
    </lineage>
</organism>
<evidence type="ECO:0000259" key="8">
    <source>
        <dbReference type="PROSITE" id="PS50850"/>
    </source>
</evidence>
<proteinExistence type="predicted"/>
<dbReference type="FunFam" id="1.20.1250.20:FF:000003">
    <property type="entry name" value="Solute carrier family 17 member 3"/>
    <property type="match status" value="1"/>
</dbReference>
<keyword evidence="4" id="KW-0769">Symport</keyword>
<dbReference type="Gene3D" id="1.20.1250.20">
    <property type="entry name" value="MFS general substrate transporter like domains"/>
    <property type="match status" value="1"/>
</dbReference>
<accession>A0A0A1X623</accession>
<evidence type="ECO:0000256" key="5">
    <source>
        <dbReference type="ARBA" id="ARBA00022989"/>
    </source>
</evidence>
<dbReference type="PROSITE" id="PS50850">
    <property type="entry name" value="MFS"/>
    <property type="match status" value="1"/>
</dbReference>
<dbReference type="Pfam" id="PF07690">
    <property type="entry name" value="MFS_1"/>
    <property type="match status" value="1"/>
</dbReference>
<dbReference type="InterPro" id="IPR020846">
    <property type="entry name" value="MFS_dom"/>
</dbReference>
<dbReference type="SUPFAM" id="SSF103473">
    <property type="entry name" value="MFS general substrate transporter"/>
    <property type="match status" value="1"/>
</dbReference>
<dbReference type="InterPro" id="IPR036259">
    <property type="entry name" value="MFS_trans_sf"/>
</dbReference>
<feature type="domain" description="Major facilitator superfamily (MFS) profile" evidence="8">
    <location>
        <begin position="16"/>
        <end position="439"/>
    </location>
</feature>
<dbReference type="EMBL" id="GBXI01008097">
    <property type="protein sequence ID" value="JAD06195.1"/>
    <property type="molecule type" value="Transcribed_RNA"/>
</dbReference>
<evidence type="ECO:0000256" key="4">
    <source>
        <dbReference type="ARBA" id="ARBA00022847"/>
    </source>
</evidence>
<feature type="transmembrane region" description="Helical" evidence="7">
    <location>
        <begin position="346"/>
        <end position="365"/>
    </location>
</feature>
<gene>
    <name evidence="9" type="primary">Picot_3</name>
    <name evidence="9" type="ORF">g.20906</name>
</gene>
<feature type="transmembrane region" description="Helical" evidence="7">
    <location>
        <begin position="12"/>
        <end position="29"/>
    </location>
</feature>
<feature type="transmembrane region" description="Helical" evidence="7">
    <location>
        <begin position="377"/>
        <end position="399"/>
    </location>
</feature>
<dbReference type="PANTHER" id="PTHR11662">
    <property type="entry name" value="SOLUTE CARRIER FAMILY 17"/>
    <property type="match status" value="1"/>
</dbReference>
<evidence type="ECO:0000256" key="1">
    <source>
        <dbReference type="ARBA" id="ARBA00004141"/>
    </source>
</evidence>
<keyword evidence="6 7" id="KW-0472">Membrane</keyword>
<evidence type="ECO:0000256" key="6">
    <source>
        <dbReference type="ARBA" id="ARBA00023136"/>
    </source>
</evidence>
<comment type="subcellular location">
    <subcellularLocation>
        <location evidence="1">Membrane</location>
        <topology evidence="1">Multi-pass membrane protein</topology>
    </subcellularLocation>
</comment>
<feature type="transmembrane region" description="Helical" evidence="7">
    <location>
        <begin position="275"/>
        <end position="301"/>
    </location>
</feature>
<evidence type="ECO:0000256" key="2">
    <source>
        <dbReference type="ARBA" id="ARBA00022448"/>
    </source>
</evidence>
<keyword evidence="5 7" id="KW-1133">Transmembrane helix</keyword>
<feature type="transmembrane region" description="Helical" evidence="7">
    <location>
        <begin position="234"/>
        <end position="255"/>
    </location>
</feature>
<dbReference type="InterPro" id="IPR011701">
    <property type="entry name" value="MFS"/>
</dbReference>
<dbReference type="PANTHER" id="PTHR11662:SF280">
    <property type="entry name" value="FI21844P1-RELATED"/>
    <property type="match status" value="1"/>
</dbReference>
<dbReference type="GO" id="GO:0016020">
    <property type="term" value="C:membrane"/>
    <property type="evidence" value="ECO:0007669"/>
    <property type="project" value="UniProtKB-SubCell"/>
</dbReference>
<evidence type="ECO:0000313" key="9">
    <source>
        <dbReference type="EMBL" id="JAD06195.1"/>
    </source>
</evidence>
<evidence type="ECO:0000256" key="3">
    <source>
        <dbReference type="ARBA" id="ARBA00022692"/>
    </source>
</evidence>
<sequence length="458" mass="50464">MCRGCPIPVRYTQILLLFTAMVLTFHQRINVPEVIVVLTADNGTYAHFMPKDYSLSPHEKSSMLGSAFWGALLVQIPSGYICSAYGSVKLLFCCLFFSSLLSIVLPLSLIFGNSITFILLRVLQGCAQGILFPTIYGHLAKWSPLNERSLLGGISQSGADLGLALGLMNSGFLSVTPLHWPAAFYIPGLAGLVWCIFWSIFGAESPSTSKRISPNEQQLIPVGTLSMHEKRKAAVPWCAIATSVPYLVLLLNKISHGFSMATMALQIPIYLNGMYAYNIHINALISALPFFIMLSSTYVVITTSHYFLKVRKVRLSLVRKSLNTISNWVPATALATMSMLSKENEVGHISCIILSVVAFSTFSIGSSLNHIDLSPNFAALLFGITGTFIMLAAIISPIIVAEVVKNENDPWQWNIIFLFTAAFLFVTNLLYLFFGQMVAQPWNELHAKETNDVNIEET</sequence>
<feature type="transmembrane region" description="Helical" evidence="7">
    <location>
        <begin position="90"/>
        <end position="111"/>
    </location>
</feature>
<reference evidence="9" key="1">
    <citation type="submission" date="2014-11" db="EMBL/GenBank/DDBJ databases">
        <authorList>
            <person name="Geib S."/>
        </authorList>
    </citation>
    <scope>NUCLEOTIDE SEQUENCE</scope>
</reference>
<dbReference type="GO" id="GO:0015293">
    <property type="term" value="F:symporter activity"/>
    <property type="evidence" value="ECO:0007669"/>
    <property type="project" value="UniProtKB-KW"/>
</dbReference>
<feature type="transmembrane region" description="Helical" evidence="7">
    <location>
        <begin position="182"/>
        <end position="201"/>
    </location>
</feature>